<evidence type="ECO:0000313" key="1">
    <source>
        <dbReference type="EMBL" id="GAH17659.1"/>
    </source>
</evidence>
<gene>
    <name evidence="1" type="ORF">S01H4_58947</name>
</gene>
<accession>X1EKK3</accession>
<comment type="caution">
    <text evidence="1">The sequence shown here is derived from an EMBL/GenBank/DDBJ whole genome shotgun (WGS) entry which is preliminary data.</text>
</comment>
<organism evidence="1">
    <name type="scientific">marine sediment metagenome</name>
    <dbReference type="NCBI Taxonomy" id="412755"/>
    <lineage>
        <taxon>unclassified sequences</taxon>
        <taxon>metagenomes</taxon>
        <taxon>ecological metagenomes</taxon>
    </lineage>
</organism>
<reference evidence="1" key="1">
    <citation type="journal article" date="2014" name="Front. Microbiol.">
        <title>High frequency of phylogenetically diverse reductive dehalogenase-homologous genes in deep subseafloor sedimentary metagenomes.</title>
        <authorList>
            <person name="Kawai M."/>
            <person name="Futagami T."/>
            <person name="Toyoda A."/>
            <person name="Takaki Y."/>
            <person name="Nishi S."/>
            <person name="Hori S."/>
            <person name="Arai W."/>
            <person name="Tsubouchi T."/>
            <person name="Morono Y."/>
            <person name="Uchiyama I."/>
            <person name="Ito T."/>
            <person name="Fujiyama A."/>
            <person name="Inagaki F."/>
            <person name="Takami H."/>
        </authorList>
    </citation>
    <scope>NUCLEOTIDE SEQUENCE</scope>
    <source>
        <strain evidence="1">Expedition CK06-06</strain>
    </source>
</reference>
<dbReference type="AlphaFoldDB" id="X1EKK3"/>
<name>X1EKK3_9ZZZZ</name>
<sequence length="33" mass="3681">GSALLDKKAVAEGKFEVMTKEAEQFLEEVKKAR</sequence>
<feature type="non-terminal residue" evidence="1">
    <location>
        <position position="1"/>
    </location>
</feature>
<protein>
    <submittedName>
        <fullName evidence="1">Uncharacterized protein</fullName>
    </submittedName>
</protein>
<dbReference type="EMBL" id="BART01034500">
    <property type="protein sequence ID" value="GAH17659.1"/>
    <property type="molecule type" value="Genomic_DNA"/>
</dbReference>
<proteinExistence type="predicted"/>